<evidence type="ECO:0000313" key="1">
    <source>
        <dbReference type="EMBL" id="PGS79357.1"/>
    </source>
</evidence>
<accession>A0A9X7CNN8</accession>
<protein>
    <submittedName>
        <fullName evidence="1">Uncharacterized protein</fullName>
    </submittedName>
</protein>
<gene>
    <name evidence="1" type="ORF">COC69_12455</name>
</gene>
<dbReference type="EMBL" id="NULI01000062">
    <property type="protein sequence ID" value="PGS79357.1"/>
    <property type="molecule type" value="Genomic_DNA"/>
</dbReference>
<evidence type="ECO:0000313" key="2">
    <source>
        <dbReference type="Proteomes" id="UP000224203"/>
    </source>
</evidence>
<organism evidence="1 2">
    <name type="scientific">Bacillus cereus</name>
    <dbReference type="NCBI Taxonomy" id="1396"/>
    <lineage>
        <taxon>Bacteria</taxon>
        <taxon>Bacillati</taxon>
        <taxon>Bacillota</taxon>
        <taxon>Bacilli</taxon>
        <taxon>Bacillales</taxon>
        <taxon>Bacillaceae</taxon>
        <taxon>Bacillus</taxon>
        <taxon>Bacillus cereus group</taxon>
    </lineage>
</organism>
<proteinExistence type="predicted"/>
<dbReference type="AlphaFoldDB" id="A0A9X7CNN8"/>
<reference evidence="1 2" key="1">
    <citation type="submission" date="2017-09" db="EMBL/GenBank/DDBJ databases">
        <title>Large-scale bioinformatics analysis of Bacillus genomes uncovers conserved roles of natural products in bacterial physiology.</title>
        <authorList>
            <consortium name="Agbiome Team Llc"/>
            <person name="Bleich R.M."/>
            <person name="Grubbs K.J."/>
            <person name="Santa Maria K.C."/>
            <person name="Allen S.E."/>
            <person name="Farag S."/>
            <person name="Shank E.A."/>
            <person name="Bowers A."/>
        </authorList>
    </citation>
    <scope>NUCLEOTIDE SEQUENCE [LARGE SCALE GENOMIC DNA]</scope>
    <source>
        <strain evidence="1 2">AFS041711</strain>
    </source>
</reference>
<dbReference type="Proteomes" id="UP000224203">
    <property type="component" value="Unassembled WGS sequence"/>
</dbReference>
<comment type="caution">
    <text evidence="1">The sequence shown here is derived from an EMBL/GenBank/DDBJ whole genome shotgun (WGS) entry which is preliminary data.</text>
</comment>
<sequence>MYVENLSEGRILPIVKLSTQANKVCEINKFWSKLVTILVNPSFLEIALVLSVSRKVDFFCIYF</sequence>
<name>A0A9X7CNN8_BACCE</name>